<reference evidence="8 9" key="1">
    <citation type="submission" date="2019-07" db="EMBL/GenBank/DDBJ databases">
        <title>Cryptosporangium phraense sp. nov., isolated from plant litter.</title>
        <authorList>
            <person name="Suriyachadkun C."/>
        </authorList>
    </citation>
    <scope>NUCLEOTIDE SEQUENCE [LARGE SCALE GENOMIC DNA]</scope>
    <source>
        <strain evidence="8 9">A-T 5661</strain>
    </source>
</reference>
<evidence type="ECO:0000256" key="2">
    <source>
        <dbReference type="ARBA" id="ARBA00022649"/>
    </source>
</evidence>
<gene>
    <name evidence="8" type="ORF">FL583_15410</name>
</gene>
<evidence type="ECO:0000256" key="7">
    <source>
        <dbReference type="ARBA" id="ARBA00023016"/>
    </source>
</evidence>
<organism evidence="8 9">
    <name type="scientific">Cryptosporangium phraense</name>
    <dbReference type="NCBI Taxonomy" id="2593070"/>
    <lineage>
        <taxon>Bacteria</taxon>
        <taxon>Bacillati</taxon>
        <taxon>Actinomycetota</taxon>
        <taxon>Actinomycetes</taxon>
        <taxon>Cryptosporangiales</taxon>
        <taxon>Cryptosporangiaceae</taxon>
        <taxon>Cryptosporangium</taxon>
    </lineage>
</organism>
<dbReference type="AlphaFoldDB" id="A0A545ASM2"/>
<evidence type="ECO:0000313" key="8">
    <source>
        <dbReference type="EMBL" id="TQS44318.1"/>
    </source>
</evidence>
<keyword evidence="2" id="KW-1277">Toxin-antitoxin system</keyword>
<dbReference type="RefSeq" id="WP_142705309.1">
    <property type="nucleotide sequence ID" value="NZ_VIRS01000009.1"/>
</dbReference>
<evidence type="ECO:0000256" key="6">
    <source>
        <dbReference type="ARBA" id="ARBA00022884"/>
    </source>
</evidence>
<protein>
    <submittedName>
        <fullName evidence="8">Type II toxin-antitoxin system HicA family toxin</fullName>
    </submittedName>
</protein>
<keyword evidence="7" id="KW-0346">Stress response</keyword>
<name>A0A545ASM2_9ACTN</name>
<accession>A0A545ASM2</accession>
<evidence type="ECO:0000256" key="5">
    <source>
        <dbReference type="ARBA" id="ARBA00022801"/>
    </source>
</evidence>
<dbReference type="GO" id="GO:0003729">
    <property type="term" value="F:mRNA binding"/>
    <property type="evidence" value="ECO:0007669"/>
    <property type="project" value="InterPro"/>
</dbReference>
<dbReference type="InterPro" id="IPR012933">
    <property type="entry name" value="HicA_mRNA_interferase"/>
</dbReference>
<dbReference type="OrthoDB" id="3235329at2"/>
<dbReference type="GO" id="GO:0016787">
    <property type="term" value="F:hydrolase activity"/>
    <property type="evidence" value="ECO:0007669"/>
    <property type="project" value="UniProtKB-KW"/>
</dbReference>
<keyword evidence="6" id="KW-0694">RNA-binding</keyword>
<dbReference type="EMBL" id="VIRS01000009">
    <property type="protein sequence ID" value="TQS44318.1"/>
    <property type="molecule type" value="Genomic_DNA"/>
</dbReference>
<keyword evidence="4" id="KW-0255">Endonuclease</keyword>
<dbReference type="InterPro" id="IPR038570">
    <property type="entry name" value="HicA_sf"/>
</dbReference>
<evidence type="ECO:0000256" key="3">
    <source>
        <dbReference type="ARBA" id="ARBA00022722"/>
    </source>
</evidence>
<proteinExistence type="inferred from homology"/>
<comment type="caution">
    <text evidence="8">The sequence shown here is derived from an EMBL/GenBank/DDBJ whole genome shotgun (WGS) entry which is preliminary data.</text>
</comment>
<sequence>MGRAPGFAALSARKLRRLLERELGYEVVRTTGSHRRLRSPGRPDLTFSFHDGDTVGASLVRTILVRQVGLTLEEAQEVASRA</sequence>
<dbReference type="Gene3D" id="3.30.920.30">
    <property type="entry name" value="Hypothetical protein"/>
    <property type="match status" value="1"/>
</dbReference>
<keyword evidence="3" id="KW-0540">Nuclease</keyword>
<dbReference type="InParanoid" id="A0A545ASM2"/>
<dbReference type="SUPFAM" id="SSF54786">
    <property type="entry name" value="YcfA/nrd intein domain"/>
    <property type="match status" value="1"/>
</dbReference>
<keyword evidence="5" id="KW-0378">Hydrolase</keyword>
<dbReference type="GO" id="GO:0004519">
    <property type="term" value="F:endonuclease activity"/>
    <property type="evidence" value="ECO:0007669"/>
    <property type="project" value="UniProtKB-KW"/>
</dbReference>
<evidence type="ECO:0000313" key="9">
    <source>
        <dbReference type="Proteomes" id="UP000317982"/>
    </source>
</evidence>
<comment type="similarity">
    <text evidence="1">Belongs to the HicA mRNA interferase family.</text>
</comment>
<dbReference type="Proteomes" id="UP000317982">
    <property type="component" value="Unassembled WGS sequence"/>
</dbReference>
<dbReference type="Pfam" id="PF07927">
    <property type="entry name" value="HicA_toxin"/>
    <property type="match status" value="1"/>
</dbReference>
<evidence type="ECO:0000256" key="1">
    <source>
        <dbReference type="ARBA" id="ARBA00006620"/>
    </source>
</evidence>
<evidence type="ECO:0000256" key="4">
    <source>
        <dbReference type="ARBA" id="ARBA00022759"/>
    </source>
</evidence>
<keyword evidence="9" id="KW-1185">Reference proteome</keyword>